<dbReference type="KEGG" id="deo:CAY53_03425"/>
<evidence type="ECO:0000259" key="1">
    <source>
        <dbReference type="Pfam" id="PF09924"/>
    </source>
</evidence>
<dbReference type="InterPro" id="IPR024320">
    <property type="entry name" value="LPG_synthase_C"/>
</dbReference>
<dbReference type="PIRSF" id="PIRSF018688">
    <property type="entry name" value="UCP018688"/>
    <property type="match status" value="1"/>
</dbReference>
<organism evidence="2 3">
    <name type="scientific">Desulfobulbus oralis</name>
    <dbReference type="NCBI Taxonomy" id="1986146"/>
    <lineage>
        <taxon>Bacteria</taxon>
        <taxon>Pseudomonadati</taxon>
        <taxon>Thermodesulfobacteriota</taxon>
        <taxon>Desulfobulbia</taxon>
        <taxon>Desulfobulbales</taxon>
        <taxon>Desulfobulbaceae</taxon>
        <taxon>Desulfobulbus</taxon>
    </lineage>
</organism>
<protein>
    <recommendedName>
        <fullName evidence="1">Phosphatidylglycerol lysyltransferase C-terminal domain-containing protein</fullName>
    </recommendedName>
</protein>
<evidence type="ECO:0000313" key="3">
    <source>
        <dbReference type="Proteomes" id="UP000239867"/>
    </source>
</evidence>
<reference evidence="2 3" key="1">
    <citation type="journal article" date="2018" name="MBio">
        <title>Insights into the evolution of host association through the isolation and characterization of a novel human periodontal pathobiont, Desulfobulbus oralis.</title>
        <authorList>
            <person name="Cross K.L."/>
            <person name="Chirania P."/>
            <person name="Xiong W."/>
            <person name="Beall C.J."/>
            <person name="Elkins J.G."/>
            <person name="Giannone R.J."/>
            <person name="Griffen A.L."/>
            <person name="Guss A.M."/>
            <person name="Hettich R.L."/>
            <person name="Joshi S.S."/>
            <person name="Mokrzan E.M."/>
            <person name="Martin R.K."/>
            <person name="Zhulin I.B."/>
            <person name="Leys E.J."/>
            <person name="Podar M."/>
        </authorList>
    </citation>
    <scope>NUCLEOTIDE SEQUENCE [LARGE SCALE GENOMIC DNA]</scope>
    <source>
        <strain evidence="2 3">ORNL</strain>
    </source>
</reference>
<accession>A0A2L1GLT5</accession>
<dbReference type="InterPro" id="IPR016732">
    <property type="entry name" value="UCP018688"/>
</dbReference>
<dbReference type="PANTHER" id="PTHR41373">
    <property type="entry name" value="DUF2156 DOMAIN-CONTAINING PROTEIN"/>
    <property type="match status" value="1"/>
</dbReference>
<evidence type="ECO:0000313" key="2">
    <source>
        <dbReference type="EMBL" id="AVD70651.1"/>
    </source>
</evidence>
<dbReference type="SUPFAM" id="SSF55729">
    <property type="entry name" value="Acyl-CoA N-acyltransferases (Nat)"/>
    <property type="match status" value="2"/>
</dbReference>
<dbReference type="Proteomes" id="UP000239867">
    <property type="component" value="Chromosome"/>
</dbReference>
<gene>
    <name evidence="2" type="ORF">CAY53_03425</name>
</gene>
<dbReference type="Pfam" id="PF09924">
    <property type="entry name" value="LPG_synthase_C"/>
    <property type="match status" value="1"/>
</dbReference>
<dbReference type="PANTHER" id="PTHR41373:SF1">
    <property type="entry name" value="PHOSPHATIDYLGLYCEROL LYSYLTRANSFERASE C-TERMINAL DOMAIN-CONTAINING PROTEIN"/>
    <property type="match status" value="1"/>
</dbReference>
<dbReference type="RefSeq" id="WP_181040402.1">
    <property type="nucleotide sequence ID" value="NZ_CP021255.1"/>
</dbReference>
<dbReference type="Gene3D" id="3.40.630.30">
    <property type="match status" value="1"/>
</dbReference>
<feature type="domain" description="Phosphatidylglycerol lysyltransferase C-terminal" evidence="1">
    <location>
        <begin position="23"/>
        <end position="289"/>
    </location>
</feature>
<name>A0A2L1GLT5_9BACT</name>
<proteinExistence type="predicted"/>
<dbReference type="EMBL" id="CP021255">
    <property type="protein sequence ID" value="AVD70651.1"/>
    <property type="molecule type" value="Genomic_DNA"/>
</dbReference>
<keyword evidence="3" id="KW-1185">Reference proteome</keyword>
<dbReference type="InterPro" id="IPR016181">
    <property type="entry name" value="Acyl_CoA_acyltransferase"/>
</dbReference>
<dbReference type="AlphaFoldDB" id="A0A2L1GLT5"/>
<sequence length="293" mass="33899">MSKAFTPVTLAESERYYELWQQTPRRSLDYTLANLWGWQRHYGLEWVFTDGLCWIRQTRPRPCLWAPIGAWDAVNWQDLPDSGLGPEIIRVPEELAQLWQRDLPETLDIEEDRGQWEYLYSQEELATLPGRRFHKKHTHLNNYIKSYGEPDYRPISDAMVEDVLGLQDDWCQWHECEGSLSLRAENEAINRVLSHWNQFRGLVGGSLYVDGRIVAFSVGENLDGKSLGVHFEKGLGGFKGVYQTINCAFSRHAGRGFATINRAQDLDEAGLRQAKMTYNPVGFLRKYRVRLAC</sequence>